<reference evidence="1 2" key="1">
    <citation type="submission" date="2020-02" db="EMBL/GenBank/DDBJ databases">
        <authorList>
            <person name="Ma Q."/>
            <person name="Huang Y."/>
            <person name="Song X."/>
            <person name="Pei D."/>
        </authorList>
    </citation>
    <scope>NUCLEOTIDE SEQUENCE [LARGE SCALE GENOMIC DNA]</scope>
    <source>
        <strain evidence="1">Sxm20200214</strain>
        <tissue evidence="1">Leaf</tissue>
    </source>
</reference>
<dbReference type="AlphaFoldDB" id="A0A8X7Q9T5"/>
<dbReference type="EMBL" id="JAAMPC010000014">
    <property type="protein sequence ID" value="KAG2263649.1"/>
    <property type="molecule type" value="Genomic_DNA"/>
</dbReference>
<dbReference type="OrthoDB" id="1113332at2759"/>
<dbReference type="PANTHER" id="PTHR33710">
    <property type="entry name" value="BNAC02G09200D PROTEIN"/>
    <property type="match status" value="1"/>
</dbReference>
<dbReference type="InterPro" id="IPR036691">
    <property type="entry name" value="Endo/exonu/phosph_ase_sf"/>
</dbReference>
<dbReference type="Proteomes" id="UP000886595">
    <property type="component" value="Unassembled WGS sequence"/>
</dbReference>
<comment type="caution">
    <text evidence="1">The sequence shown here is derived from an EMBL/GenBank/DDBJ whole genome shotgun (WGS) entry which is preliminary data.</text>
</comment>
<organism evidence="1 2">
    <name type="scientific">Brassica carinata</name>
    <name type="common">Ethiopian mustard</name>
    <name type="synonym">Abyssinian cabbage</name>
    <dbReference type="NCBI Taxonomy" id="52824"/>
    <lineage>
        <taxon>Eukaryota</taxon>
        <taxon>Viridiplantae</taxon>
        <taxon>Streptophyta</taxon>
        <taxon>Embryophyta</taxon>
        <taxon>Tracheophyta</taxon>
        <taxon>Spermatophyta</taxon>
        <taxon>Magnoliopsida</taxon>
        <taxon>eudicotyledons</taxon>
        <taxon>Gunneridae</taxon>
        <taxon>Pentapetalae</taxon>
        <taxon>rosids</taxon>
        <taxon>malvids</taxon>
        <taxon>Brassicales</taxon>
        <taxon>Brassicaceae</taxon>
        <taxon>Brassiceae</taxon>
        <taxon>Brassica</taxon>
    </lineage>
</organism>
<accession>A0A8X7Q9T5</accession>
<gene>
    <name evidence="1" type="ORF">Bca52824_070728</name>
</gene>
<keyword evidence="2" id="KW-1185">Reference proteome</keyword>
<evidence type="ECO:0008006" key="3">
    <source>
        <dbReference type="Google" id="ProtNLM"/>
    </source>
</evidence>
<protein>
    <recommendedName>
        <fullName evidence="3">Endonuclease/exonuclease/phosphatase domain-containing protein</fullName>
    </recommendedName>
</protein>
<dbReference type="PANTHER" id="PTHR33710:SF77">
    <property type="entry name" value="DNASE I-LIKE SUPERFAMILY PROTEIN"/>
    <property type="match status" value="1"/>
</dbReference>
<sequence>MKEPSLPLTNHDFVKEEELIKAAQLIIRNRLANLEENPNDYRTSLSRRNARKNLRKKIYQLTGKPHSSAAGSSHGSSPPIGSKLASQSFDLASVGQTASCSVRNLNKIIPGWRFEANYSDEADNGRIVVVWDPLLSVVVYFKSPQIMVCGIFNLVTSQSFTAAFVYARNLKEERIRLWSDILQLSYSALVRNSPWITLGDFNQVAAVSEVYSLSEPIISPGGMEEFNSCMASSEIFDMSFRGCQFTWTNKSITNLKARKLDRALINEAWLEHYPDSYAYFDAPGTSDHSPCLIYLSNDLSMRKTRFVFFSMFTTHLDYASQIKDVWLADIQASSSMFDLYHRLKTANNIQMRTKEAFSHLESIQEENLTNPSVALFEEEEAARPAWMLLAAAEKSFFRQKSRVQC</sequence>
<evidence type="ECO:0000313" key="2">
    <source>
        <dbReference type="Proteomes" id="UP000886595"/>
    </source>
</evidence>
<name>A0A8X7Q9T5_BRACI</name>
<evidence type="ECO:0000313" key="1">
    <source>
        <dbReference type="EMBL" id="KAG2263649.1"/>
    </source>
</evidence>
<dbReference type="SUPFAM" id="SSF56219">
    <property type="entry name" value="DNase I-like"/>
    <property type="match status" value="1"/>
</dbReference>
<proteinExistence type="predicted"/>
<dbReference type="Gene3D" id="3.60.10.10">
    <property type="entry name" value="Endonuclease/exonuclease/phosphatase"/>
    <property type="match status" value="1"/>
</dbReference>